<evidence type="ECO:0000313" key="1">
    <source>
        <dbReference type="EMBL" id="AAP85717.1"/>
    </source>
</evidence>
<dbReference type="KEGG" id="vg:1463423"/>
<gene>
    <name evidence="1" type="primary">lef-4</name>
</gene>
<organism evidence="1 3">
    <name type="scientific">Adoxophyes orana granulovirus</name>
    <name type="common">AoGV</name>
    <dbReference type="NCBI Taxonomy" id="170617"/>
    <lineage>
        <taxon>Viruses</taxon>
        <taxon>Viruses incertae sedis</taxon>
        <taxon>Naldaviricetes</taxon>
        <taxon>Lefavirales</taxon>
        <taxon>Baculoviridae</taxon>
        <taxon>Betabaculovirus</taxon>
        <taxon>Betabaculovirus adoranae</taxon>
    </lineage>
</organism>
<reference evidence="1 3" key="1">
    <citation type="journal article" date="2003" name="Virology">
        <title>The complete sequence of the Adoxophyes orana granulovirus genome.</title>
        <authorList>
            <person name="Wormleaton S."/>
            <person name="Kuzio J."/>
            <person name="Winstanley D."/>
        </authorList>
    </citation>
    <scope>NUCLEOTIDE SEQUENCE [LARGE SCALE GENOMIC DNA]</scope>
</reference>
<keyword evidence="3" id="KW-1185">Reference proteome</keyword>
<name>Q7T9T5_GVAO</name>
<evidence type="ECO:0000313" key="3">
    <source>
        <dbReference type="Proteomes" id="UP000202129"/>
    </source>
</evidence>
<dbReference type="RefSeq" id="NP_872534.1">
    <property type="nucleotide sequence ID" value="NC_005038.1"/>
</dbReference>
<protein>
    <submittedName>
        <fullName evidence="2">Late expression factor 4</fullName>
    </submittedName>
    <submittedName>
        <fullName evidence="1">Lef-4</fullName>
    </submittedName>
</protein>
<dbReference type="EMBL" id="KM226332">
    <property type="protein sequence ID" value="AJA91720.1"/>
    <property type="molecule type" value="Genomic_DNA"/>
</dbReference>
<dbReference type="OrthoDB" id="6452at10239"/>
<evidence type="ECO:0000313" key="2">
    <source>
        <dbReference type="EMBL" id="AJA91720.1"/>
    </source>
</evidence>
<sequence length="452" mass="52469">MTFNCDNNCVKEQEIAYTFAYSQDVIYKINDWLQQNVKLHETYVEIIDCDNLRTRIYENGKSVTIKKEIVDSSRLLVVLSDNIVPMVKRECSETIYTKCNDQIKRLCQTRVFKTNSDIEIKFEQIYYEYNIGDCLDPLTASKQITLHNMLKPNKPIDITTNSHLGSDEILAVCRLELEYEGALSNNVLIQHAKFVQKIESEVIGNLTITPFFSYTSIINETCYRPFVEEILITNNKQAFNDIKWFALKIDGTRGKACIVNGKRILIELDDMRMFCGDLILNNAPSLYLNNKIITVQVEYVEQKCFYITDILNVYKYKYDNKNQYDISFPINVEVNDAIYFLNEQRNTHMTFDQYKILFQSFYTNLSNIDVSVEQNDGFVGLTSSLNLVKLKKQKTYEMSYVGGATFTCTHGDFTYVNNYADKLIIGAIYEVLLIKDNQINVLKLRNDRLVSN</sequence>
<accession>Q7T9T5</accession>
<dbReference type="Proteomes" id="UP000202129">
    <property type="component" value="Segment"/>
</dbReference>
<dbReference type="GeneID" id="1463423"/>
<reference evidence="2" key="2">
    <citation type="journal article" date="2015" name="J. Gen. Virol.">
        <title>Isolation of an Adoxophyes orana granulovirus (AdorGV) occlusion body morphology mutant: biological activity, genome sequence and relationship to other isolates of AdorGV.</title>
        <authorList>
            <person name="Nakai M."/>
            <person name="Harrison R.L."/>
            <person name="Uchida H."/>
            <person name="Ukuda R."/>
            <person name="Hikihara S."/>
            <person name="Ishii K."/>
            <person name="Kunimi Y."/>
        </authorList>
    </citation>
    <scope>NUCLEOTIDE SEQUENCE</scope>
    <source>
        <strain evidence="2">Miyazaki</strain>
    </source>
</reference>
<organismHost>
    <name type="scientific">Adoxophyes</name>
    <dbReference type="NCBI Taxonomy" id="85584"/>
</organismHost>
<dbReference type="Pfam" id="PF05098">
    <property type="entry name" value="LEF-4"/>
    <property type="match status" value="1"/>
</dbReference>
<dbReference type="InterPro" id="IPR007790">
    <property type="entry name" value="LEF-4"/>
</dbReference>
<dbReference type="GO" id="GO:0006355">
    <property type="term" value="P:regulation of DNA-templated transcription"/>
    <property type="evidence" value="ECO:0007669"/>
    <property type="project" value="InterPro"/>
</dbReference>
<proteinExistence type="predicted"/>
<dbReference type="EMBL" id="AF547984">
    <property type="protein sequence ID" value="AAP85717.1"/>
    <property type="molecule type" value="Genomic_DNA"/>
</dbReference>